<sequence>MGVRRLRLEELRRVWEGVGASAAPSLDEREAVECNLYGGLSRVTRLGLALLDAGEAWRLVELETPEGIDYIESPEETVAAYLRGWKYWGSLEDRDKRVYDCGGLGPEREEPRSKHEAVTCSDRVGGESRLSSSSWGVLAVSAIWLL</sequence>
<keyword evidence="2" id="KW-1185">Reference proteome</keyword>
<dbReference type="eggNOG" id="arCOG05472">
    <property type="taxonomic scope" value="Archaea"/>
</dbReference>
<dbReference type="KEGG" id="pfm:Pyrfu_0518"/>
<accession>G0EGL5</accession>
<protein>
    <submittedName>
        <fullName evidence="1">Uncharacterized protein</fullName>
    </submittedName>
</protein>
<dbReference type="GeneID" id="52281856"/>
<dbReference type="EMBL" id="CP002838">
    <property type="protein sequence ID" value="AEM38389.1"/>
    <property type="molecule type" value="Genomic_DNA"/>
</dbReference>
<evidence type="ECO:0000313" key="2">
    <source>
        <dbReference type="Proteomes" id="UP000001037"/>
    </source>
</evidence>
<dbReference type="AlphaFoldDB" id="G0EGL5"/>
<dbReference type="Proteomes" id="UP000001037">
    <property type="component" value="Chromosome"/>
</dbReference>
<proteinExistence type="predicted"/>
<dbReference type="RefSeq" id="WP_014026066.1">
    <property type="nucleotide sequence ID" value="NC_015931.1"/>
</dbReference>
<dbReference type="HOGENOM" id="CLU_1773270_0_0_2"/>
<name>G0EGL5_PYRF1</name>
<gene>
    <name evidence="1" type="ordered locus">Pyrfu_0518</name>
</gene>
<dbReference type="InParanoid" id="G0EGL5"/>
<reference evidence="1 2" key="1">
    <citation type="journal article" date="2011" name="Stand. Genomic Sci.">
        <title>Complete genome sequence of the hyperthermophilic chemolithoautotroph Pyrolobus fumarii type strain (1A).</title>
        <authorList>
            <person name="Anderson I."/>
            <person name="Goker M."/>
            <person name="Nolan M."/>
            <person name="Lucas S."/>
            <person name="Hammon N."/>
            <person name="Deshpande S."/>
            <person name="Cheng J.F."/>
            <person name="Tapia R."/>
            <person name="Han C."/>
            <person name="Goodwin L."/>
            <person name="Pitluck S."/>
            <person name="Huntemann M."/>
            <person name="Liolios K."/>
            <person name="Ivanova N."/>
            <person name="Pagani I."/>
            <person name="Mavromatis K."/>
            <person name="Ovchinikova G."/>
            <person name="Pati A."/>
            <person name="Chen A."/>
            <person name="Palaniappan K."/>
            <person name="Land M."/>
            <person name="Hauser L."/>
            <person name="Brambilla E.M."/>
            <person name="Huber H."/>
            <person name="Yasawong M."/>
            <person name="Rohde M."/>
            <person name="Spring S."/>
            <person name="Abt B."/>
            <person name="Sikorski J."/>
            <person name="Wirth R."/>
            <person name="Detter J.C."/>
            <person name="Woyke T."/>
            <person name="Bristow J."/>
            <person name="Eisen J.A."/>
            <person name="Markowitz V."/>
            <person name="Hugenholtz P."/>
            <person name="Kyrpides N.C."/>
            <person name="Klenk H.P."/>
            <person name="Lapidus A."/>
        </authorList>
    </citation>
    <scope>NUCLEOTIDE SEQUENCE [LARGE SCALE GENOMIC DNA]</scope>
    <source>
        <strain evidence="2">DSM 11204 / 1A</strain>
    </source>
</reference>
<organism evidence="1 2">
    <name type="scientific">Pyrolobus fumarii (strain DSM 11204 / 1A)</name>
    <dbReference type="NCBI Taxonomy" id="694429"/>
    <lineage>
        <taxon>Archaea</taxon>
        <taxon>Thermoproteota</taxon>
        <taxon>Thermoprotei</taxon>
        <taxon>Desulfurococcales</taxon>
        <taxon>Pyrodictiaceae</taxon>
        <taxon>Pyrolobus</taxon>
    </lineage>
</organism>
<evidence type="ECO:0000313" key="1">
    <source>
        <dbReference type="EMBL" id="AEM38389.1"/>
    </source>
</evidence>